<sequence length="92" mass="10849">MRKLFSVLFFVLAIISWFLVMFFFIIGIPVGAVFFLLGVWLMFDKNFTRNKAWIVVIASIIAFGVTFGWVIQERNHNKNLQENMNNKVPNRY</sequence>
<keyword evidence="1" id="KW-0472">Membrane</keyword>
<protein>
    <submittedName>
        <fullName evidence="2">Uncharacterized protein</fullName>
    </submittedName>
</protein>
<proteinExistence type="predicted"/>
<dbReference type="EMBL" id="MFIA01000038">
    <property type="protein sequence ID" value="OGF81592.1"/>
    <property type="molecule type" value="Genomic_DNA"/>
</dbReference>
<evidence type="ECO:0000256" key="1">
    <source>
        <dbReference type="SAM" id="Phobius"/>
    </source>
</evidence>
<accession>A0A1F5X135</accession>
<dbReference type="Proteomes" id="UP000178046">
    <property type="component" value="Unassembled WGS sequence"/>
</dbReference>
<evidence type="ECO:0000313" key="2">
    <source>
        <dbReference type="EMBL" id="OGF81592.1"/>
    </source>
</evidence>
<reference evidence="2 3" key="1">
    <citation type="journal article" date="2016" name="Nat. Commun.">
        <title>Thousands of microbial genomes shed light on interconnected biogeochemical processes in an aquifer system.</title>
        <authorList>
            <person name="Anantharaman K."/>
            <person name="Brown C.T."/>
            <person name="Hug L.A."/>
            <person name="Sharon I."/>
            <person name="Castelle C.J."/>
            <person name="Probst A.J."/>
            <person name="Thomas B.C."/>
            <person name="Singh A."/>
            <person name="Wilkins M.J."/>
            <person name="Karaoz U."/>
            <person name="Brodie E.L."/>
            <person name="Williams K.H."/>
            <person name="Hubbard S.S."/>
            <person name="Banfield J.F."/>
        </authorList>
    </citation>
    <scope>NUCLEOTIDE SEQUENCE [LARGE SCALE GENOMIC DNA]</scope>
</reference>
<dbReference type="AlphaFoldDB" id="A0A1F5X135"/>
<feature type="transmembrane region" description="Helical" evidence="1">
    <location>
        <begin position="52"/>
        <end position="71"/>
    </location>
</feature>
<evidence type="ECO:0000313" key="3">
    <source>
        <dbReference type="Proteomes" id="UP000178046"/>
    </source>
</evidence>
<organism evidence="2 3">
    <name type="scientific">Candidatus Giovannonibacteria bacterium RIFCSPLOWO2_01_FULL_44_16</name>
    <dbReference type="NCBI Taxonomy" id="1798348"/>
    <lineage>
        <taxon>Bacteria</taxon>
        <taxon>Candidatus Giovannoniibacteriota</taxon>
    </lineage>
</organism>
<name>A0A1F5X135_9BACT</name>
<gene>
    <name evidence="2" type="ORF">A2924_02495</name>
</gene>
<comment type="caution">
    <text evidence="2">The sequence shown here is derived from an EMBL/GenBank/DDBJ whole genome shotgun (WGS) entry which is preliminary data.</text>
</comment>
<feature type="transmembrane region" description="Helical" evidence="1">
    <location>
        <begin position="7"/>
        <end position="40"/>
    </location>
</feature>
<keyword evidence="1" id="KW-1133">Transmembrane helix</keyword>
<keyword evidence="1" id="KW-0812">Transmembrane</keyword>